<reference evidence="2" key="1">
    <citation type="submission" date="2020-05" db="EMBL/GenBank/DDBJ databases">
        <title>Mycena genomes resolve the evolution of fungal bioluminescence.</title>
        <authorList>
            <person name="Tsai I.J."/>
        </authorList>
    </citation>
    <scope>NUCLEOTIDE SEQUENCE</scope>
    <source>
        <strain evidence="2">160909Yilan</strain>
    </source>
</reference>
<dbReference type="EMBL" id="JACAZH010000019">
    <property type="protein sequence ID" value="KAF7346583.1"/>
    <property type="molecule type" value="Genomic_DNA"/>
</dbReference>
<dbReference type="Proteomes" id="UP000623467">
    <property type="component" value="Unassembled WGS sequence"/>
</dbReference>
<name>A0A8H6XSA7_9AGAR</name>
<dbReference type="AlphaFoldDB" id="A0A8H6XSA7"/>
<organism evidence="2 3">
    <name type="scientific">Mycena sanguinolenta</name>
    <dbReference type="NCBI Taxonomy" id="230812"/>
    <lineage>
        <taxon>Eukaryota</taxon>
        <taxon>Fungi</taxon>
        <taxon>Dikarya</taxon>
        <taxon>Basidiomycota</taxon>
        <taxon>Agaricomycotina</taxon>
        <taxon>Agaricomycetes</taxon>
        <taxon>Agaricomycetidae</taxon>
        <taxon>Agaricales</taxon>
        <taxon>Marasmiineae</taxon>
        <taxon>Mycenaceae</taxon>
        <taxon>Mycena</taxon>
    </lineage>
</organism>
<evidence type="ECO:0000313" key="3">
    <source>
        <dbReference type="Proteomes" id="UP000623467"/>
    </source>
</evidence>
<proteinExistence type="predicted"/>
<evidence type="ECO:0000313" key="2">
    <source>
        <dbReference type="EMBL" id="KAF7346583.1"/>
    </source>
</evidence>
<feature type="region of interest" description="Disordered" evidence="1">
    <location>
        <begin position="194"/>
        <end position="218"/>
    </location>
</feature>
<comment type="caution">
    <text evidence="2">The sequence shown here is derived from an EMBL/GenBank/DDBJ whole genome shotgun (WGS) entry which is preliminary data.</text>
</comment>
<accession>A0A8H6XSA7</accession>
<keyword evidence="3" id="KW-1185">Reference proteome</keyword>
<evidence type="ECO:0000256" key="1">
    <source>
        <dbReference type="SAM" id="MobiDB-lite"/>
    </source>
</evidence>
<gene>
    <name evidence="2" type="ORF">MSAN_01886400</name>
</gene>
<sequence>MAMAVGIAGMIDRDEKVDAAGTGRRNEADMSGQAAKAAAGARAQDMTALAAKAAAEVLLVAAAAVGVLLEALAARADAGALALAGSGSTGQASFDLFGGVAERLHAELPLLADIAEVLMSKKKHRISCTIDGLGGFLFIVDVVEERGGTPGPKLRCYFACSTVDEVIGFCKRSVTAVSQLRLFQAQNQTLQVPFAGQETRKRRSTNGTTKSKAKGENK</sequence>
<protein>
    <submittedName>
        <fullName evidence="2">Uncharacterized protein</fullName>
    </submittedName>
</protein>